<keyword evidence="3" id="KW-0808">Transferase</keyword>
<evidence type="ECO:0000256" key="2">
    <source>
        <dbReference type="ARBA" id="ARBA00022516"/>
    </source>
</evidence>
<dbReference type="InParanoid" id="A0A146GFG4"/>
<dbReference type="AlphaFoldDB" id="A0A146GFG4"/>
<dbReference type="Gene3D" id="2.60.200.40">
    <property type="match status" value="1"/>
</dbReference>
<dbReference type="Proteomes" id="UP000076023">
    <property type="component" value="Unassembled WGS sequence"/>
</dbReference>
<dbReference type="SUPFAM" id="SSF111331">
    <property type="entry name" value="NAD kinase/diacylglycerol kinase-like"/>
    <property type="match status" value="1"/>
</dbReference>
<name>A0A146GFG4_TERSA</name>
<dbReference type="STRING" id="690879.TSACC_3449"/>
<dbReference type="InterPro" id="IPR005218">
    <property type="entry name" value="Diacylglycerol/lipid_kinase"/>
</dbReference>
<feature type="domain" description="DAGKc" evidence="12">
    <location>
        <begin position="2"/>
        <end position="128"/>
    </location>
</feature>
<dbReference type="InterPro" id="IPR045540">
    <property type="entry name" value="YegS/DAGK_C"/>
</dbReference>
<evidence type="ECO:0000256" key="7">
    <source>
        <dbReference type="ARBA" id="ARBA00022840"/>
    </source>
</evidence>
<dbReference type="GO" id="GO:0016301">
    <property type="term" value="F:kinase activity"/>
    <property type="evidence" value="ECO:0007669"/>
    <property type="project" value="UniProtKB-KW"/>
</dbReference>
<reference evidence="14" key="1">
    <citation type="journal article" date="2017" name="Genome Announc.">
        <title>Draft Genome Sequence of Terrimicrobium sacchariphilum NM-5T, a Facultative Anaerobic Soil Bacterium of the Class Spartobacteria.</title>
        <authorList>
            <person name="Qiu Y.L."/>
            <person name="Tourlousse D.M."/>
            <person name="Matsuura N."/>
            <person name="Ohashi A."/>
            <person name="Sekiguchi Y."/>
        </authorList>
    </citation>
    <scope>NUCLEOTIDE SEQUENCE [LARGE SCALE GENOMIC DNA]</scope>
    <source>
        <strain evidence="14">NM-5</strain>
    </source>
</reference>
<dbReference type="InterPro" id="IPR016064">
    <property type="entry name" value="NAD/diacylglycerol_kinase_sf"/>
</dbReference>
<keyword evidence="6 13" id="KW-0418">Kinase</keyword>
<comment type="cofactor">
    <cofactor evidence="1">
        <name>Mg(2+)</name>
        <dbReference type="ChEBI" id="CHEBI:18420"/>
    </cofactor>
</comment>
<evidence type="ECO:0000259" key="12">
    <source>
        <dbReference type="PROSITE" id="PS50146"/>
    </source>
</evidence>
<gene>
    <name evidence="13" type="ORF">TSACC_3449</name>
</gene>
<evidence type="ECO:0000256" key="10">
    <source>
        <dbReference type="ARBA" id="ARBA00023209"/>
    </source>
</evidence>
<organism evidence="13 14">
    <name type="scientific">Terrimicrobium sacchariphilum</name>
    <dbReference type="NCBI Taxonomy" id="690879"/>
    <lineage>
        <taxon>Bacteria</taxon>
        <taxon>Pseudomonadati</taxon>
        <taxon>Verrucomicrobiota</taxon>
        <taxon>Terrimicrobiia</taxon>
        <taxon>Terrimicrobiales</taxon>
        <taxon>Terrimicrobiaceae</taxon>
        <taxon>Terrimicrobium</taxon>
    </lineage>
</organism>
<dbReference type="GO" id="GO:0005886">
    <property type="term" value="C:plasma membrane"/>
    <property type="evidence" value="ECO:0007669"/>
    <property type="project" value="TreeGrafter"/>
</dbReference>
<evidence type="ECO:0000313" key="14">
    <source>
        <dbReference type="Proteomes" id="UP000076023"/>
    </source>
</evidence>
<evidence type="ECO:0000256" key="3">
    <source>
        <dbReference type="ARBA" id="ARBA00022679"/>
    </source>
</evidence>
<dbReference type="GO" id="GO:0005524">
    <property type="term" value="F:ATP binding"/>
    <property type="evidence" value="ECO:0007669"/>
    <property type="project" value="UniProtKB-KW"/>
</dbReference>
<keyword evidence="8" id="KW-0460">Magnesium</keyword>
<dbReference type="InterPro" id="IPR017438">
    <property type="entry name" value="ATP-NAD_kinase_N"/>
</dbReference>
<protein>
    <submittedName>
        <fullName evidence="13">Lipid kinase, YegS/Rv2252/BmrU family</fullName>
    </submittedName>
</protein>
<dbReference type="PANTHER" id="PTHR12358:SF106">
    <property type="entry name" value="LIPID KINASE YEGS"/>
    <property type="match status" value="1"/>
</dbReference>
<evidence type="ECO:0000256" key="8">
    <source>
        <dbReference type="ARBA" id="ARBA00022842"/>
    </source>
</evidence>
<evidence type="ECO:0000256" key="9">
    <source>
        <dbReference type="ARBA" id="ARBA00023098"/>
    </source>
</evidence>
<keyword evidence="5" id="KW-0547">Nucleotide-binding</keyword>
<dbReference type="InterPro" id="IPR001206">
    <property type="entry name" value="Diacylglycerol_kinase_cat_dom"/>
</dbReference>
<evidence type="ECO:0000256" key="11">
    <source>
        <dbReference type="ARBA" id="ARBA00023264"/>
    </source>
</evidence>
<keyword evidence="9" id="KW-0443">Lipid metabolism</keyword>
<dbReference type="GO" id="GO:0008654">
    <property type="term" value="P:phospholipid biosynthetic process"/>
    <property type="evidence" value="ECO:0007669"/>
    <property type="project" value="UniProtKB-KW"/>
</dbReference>
<keyword evidence="4" id="KW-0479">Metal-binding</keyword>
<evidence type="ECO:0000256" key="1">
    <source>
        <dbReference type="ARBA" id="ARBA00001946"/>
    </source>
</evidence>
<proteinExistence type="predicted"/>
<evidence type="ECO:0000256" key="6">
    <source>
        <dbReference type="ARBA" id="ARBA00022777"/>
    </source>
</evidence>
<dbReference type="Pfam" id="PF00781">
    <property type="entry name" value="DAGK_cat"/>
    <property type="match status" value="1"/>
</dbReference>
<comment type="caution">
    <text evidence="13">The sequence shown here is derived from an EMBL/GenBank/DDBJ whole genome shotgun (WGS) entry which is preliminary data.</text>
</comment>
<evidence type="ECO:0000256" key="5">
    <source>
        <dbReference type="ARBA" id="ARBA00022741"/>
    </source>
</evidence>
<dbReference type="PANTHER" id="PTHR12358">
    <property type="entry name" value="SPHINGOSINE KINASE"/>
    <property type="match status" value="1"/>
</dbReference>
<dbReference type="Pfam" id="PF19279">
    <property type="entry name" value="YegS_C"/>
    <property type="match status" value="1"/>
</dbReference>
<dbReference type="FunCoup" id="A0A146GFG4">
    <property type="interactions" value="365"/>
</dbReference>
<evidence type="ECO:0000256" key="4">
    <source>
        <dbReference type="ARBA" id="ARBA00022723"/>
    </source>
</evidence>
<evidence type="ECO:0000313" key="13">
    <source>
        <dbReference type="EMBL" id="GAT35384.1"/>
    </source>
</evidence>
<keyword evidence="7" id="KW-0067">ATP-binding</keyword>
<sequence length="296" mass="31931">MNKSSKILVILNPAARSEKASAMRERILALSPRVTVWMTESPGDARMLAQRAVQQGFESVIAAGGDGTVNEVVNGLAGADVAFGILPVGTMNVFATELGISQNLSKAWEVIEAGNCRLIDLAKANEEYFVQLGGVGLDAAVVQSTTPDSKKALGPLSYLITLAQVVARKPPELLIEPVDGPARKGSFVLVGNGRLYGGPFVLFKDARIDDGLLDVLVFENQSHWDIMRYVQAIAFGNHSELPDVQYFQTRGLRLSCEEYVPVELDGELCGHLPYEFGFSNRKLSVLAPEPPEVASS</sequence>
<keyword evidence="10" id="KW-0594">Phospholipid biosynthesis</keyword>
<keyword evidence="11" id="KW-1208">Phospholipid metabolism</keyword>
<dbReference type="EMBL" id="BDCO01000003">
    <property type="protein sequence ID" value="GAT35384.1"/>
    <property type="molecule type" value="Genomic_DNA"/>
</dbReference>
<dbReference type="SMART" id="SM00046">
    <property type="entry name" value="DAGKc"/>
    <property type="match status" value="1"/>
</dbReference>
<keyword evidence="14" id="KW-1185">Reference proteome</keyword>
<keyword evidence="2" id="KW-0444">Lipid biosynthesis</keyword>
<dbReference type="PROSITE" id="PS50146">
    <property type="entry name" value="DAGK"/>
    <property type="match status" value="1"/>
</dbReference>
<dbReference type="RefSeq" id="WP_075081200.1">
    <property type="nucleotide sequence ID" value="NZ_BDCO01000003.1"/>
</dbReference>
<dbReference type="GO" id="GO:0046872">
    <property type="term" value="F:metal ion binding"/>
    <property type="evidence" value="ECO:0007669"/>
    <property type="project" value="UniProtKB-KW"/>
</dbReference>
<dbReference type="Gene3D" id="3.40.50.10330">
    <property type="entry name" value="Probable inorganic polyphosphate/atp-NAD kinase, domain 1"/>
    <property type="match status" value="1"/>
</dbReference>
<accession>A0A146GFG4</accession>
<dbReference type="NCBIfam" id="TIGR00147">
    <property type="entry name" value="YegS/Rv2252/BmrU family lipid kinase"/>
    <property type="match status" value="1"/>
</dbReference>
<dbReference type="InterPro" id="IPR050187">
    <property type="entry name" value="Lipid_Phosphate_FormReg"/>
</dbReference>